<dbReference type="NCBIfam" id="TIGR01660">
    <property type="entry name" value="narH"/>
    <property type="match status" value="1"/>
</dbReference>
<evidence type="ECO:0000256" key="6">
    <source>
        <dbReference type="ARBA" id="ARBA00022723"/>
    </source>
</evidence>
<evidence type="ECO:0000256" key="4">
    <source>
        <dbReference type="ARBA" id="ARBA00022448"/>
    </source>
</evidence>
<dbReference type="Gene3D" id="3.30.70.20">
    <property type="match status" value="3"/>
</dbReference>
<dbReference type="Pfam" id="PF13247">
    <property type="entry name" value="Fer4_11"/>
    <property type="match status" value="1"/>
</dbReference>
<feature type="domain" description="4Fe-4S ferredoxin-type" evidence="11">
    <location>
        <begin position="7"/>
        <end position="36"/>
    </location>
</feature>
<dbReference type="Proteomes" id="UP001596147">
    <property type="component" value="Unassembled WGS sequence"/>
</dbReference>
<keyword evidence="6" id="KW-0479">Metal-binding</keyword>
<keyword evidence="9" id="KW-0408">Iron</keyword>
<sequence length="522" mass="59249">MRIKAQYGMVMNLDKCIGCHTCSVTCKTTWTNRPGAEYMYWNNVETKPGVGYPKRWEDQDTRKGGWEMRNGKLELKAGGRASKLLNIFYNPDLAPIDDYYEPWDYEYENLINSPAGDYQPVARPKSQLTGEYMEIVWGPNWEDDLAGVYKTGKDDPNMKGLEEQVKFEFEETFMMYLPRICEHCINPSCLASCPSGAIYKRDEDGIVLVDQDACRSWRFCMSGCPYKKVYFNWKTNKAEKCTFCFPRIETGQPTICSETCVGRLRYIGLVLYDADKVEAAASVQDDKDAYEAQLDIFLDPHDPEVIAEARKQGIADDWITAAQDSPVYKLAVEQKIALPLHPEYRTLPMVWYVPPLSPFMNAFGGSGDAIDPRVVFPTIEQMRIPIEYLANLFSAGDTEVIKNVLRKLVAMRSYMRQLNLDKPTDPSILEASGLTEDLVQEMYRLNAIAKYSDRYVIPPSHKELSGDMFTERGMAGFEEFGNSSGGGGCETCAVGSHPPESPLEYYGEKYWRELDESKAEGL</sequence>
<keyword evidence="4" id="KW-0813">Transport</keyword>
<evidence type="ECO:0000256" key="9">
    <source>
        <dbReference type="ARBA" id="ARBA00023004"/>
    </source>
</evidence>
<evidence type="ECO:0000256" key="5">
    <source>
        <dbReference type="ARBA" id="ARBA00022485"/>
    </source>
</evidence>
<feature type="domain" description="4Fe-4S ferredoxin-type" evidence="11">
    <location>
        <begin position="205"/>
        <end position="234"/>
    </location>
</feature>
<dbReference type="EMBL" id="JBHSMC010000014">
    <property type="protein sequence ID" value="MFC5465342.1"/>
    <property type="molecule type" value="Genomic_DNA"/>
</dbReference>
<dbReference type="RefSeq" id="WP_382351552.1">
    <property type="nucleotide sequence ID" value="NZ_JBHSMC010000014.1"/>
</dbReference>
<dbReference type="Gene3D" id="1.10.3650.10">
    <property type="entry name" value="nitrate reductase domain like"/>
    <property type="match status" value="1"/>
</dbReference>
<dbReference type="InterPro" id="IPR017896">
    <property type="entry name" value="4Fe4S_Fe-S-bd"/>
</dbReference>
<name>A0ABW0LK26_9BACI</name>
<dbReference type="Pfam" id="PF14711">
    <property type="entry name" value="Nitr_red_bet_C"/>
    <property type="match status" value="1"/>
</dbReference>
<keyword evidence="13" id="KW-1185">Reference proteome</keyword>
<comment type="caution">
    <text evidence="12">The sequence shown here is derived from an EMBL/GenBank/DDBJ whole genome shotgun (WGS) entry which is preliminary data.</text>
</comment>
<evidence type="ECO:0000256" key="2">
    <source>
        <dbReference type="ARBA" id="ARBA00001966"/>
    </source>
</evidence>
<accession>A0ABW0LK26</accession>
<dbReference type="PANTHER" id="PTHR43518">
    <property type="entry name" value="NITRATE REDUCTASE BETA SUBUNIT"/>
    <property type="match status" value="1"/>
</dbReference>
<reference evidence="13" key="1">
    <citation type="journal article" date="2019" name="Int. J. Syst. Evol. Microbiol.">
        <title>The Global Catalogue of Microorganisms (GCM) 10K type strain sequencing project: providing services to taxonomists for standard genome sequencing and annotation.</title>
        <authorList>
            <consortium name="The Broad Institute Genomics Platform"/>
            <consortium name="The Broad Institute Genome Sequencing Center for Infectious Disease"/>
            <person name="Wu L."/>
            <person name="Ma J."/>
        </authorList>
    </citation>
    <scope>NUCLEOTIDE SEQUENCE [LARGE SCALE GENOMIC DNA]</scope>
    <source>
        <strain evidence="13">CGMCC 1.12237</strain>
    </source>
</reference>
<dbReference type="SUPFAM" id="SSF54862">
    <property type="entry name" value="4Fe-4S ferredoxins"/>
    <property type="match status" value="1"/>
</dbReference>
<dbReference type="InterPro" id="IPR029263">
    <property type="entry name" value="Nitr_red_bet_C"/>
</dbReference>
<evidence type="ECO:0000256" key="3">
    <source>
        <dbReference type="ARBA" id="ARBA00004196"/>
    </source>
</evidence>
<comment type="cofactor">
    <cofactor evidence="1">
        <name>[3Fe-4S] cluster</name>
        <dbReference type="ChEBI" id="CHEBI:21137"/>
    </cofactor>
</comment>
<keyword evidence="10" id="KW-0411">Iron-sulfur</keyword>
<keyword evidence="7" id="KW-0677">Repeat</keyword>
<evidence type="ECO:0000313" key="12">
    <source>
        <dbReference type="EMBL" id="MFC5465342.1"/>
    </source>
</evidence>
<comment type="cofactor">
    <cofactor evidence="2">
        <name>[4Fe-4S] cluster</name>
        <dbReference type="ChEBI" id="CHEBI:49883"/>
    </cofactor>
</comment>
<evidence type="ECO:0000256" key="10">
    <source>
        <dbReference type="ARBA" id="ARBA00023014"/>
    </source>
</evidence>
<keyword evidence="8" id="KW-0249">Electron transport</keyword>
<dbReference type="PANTHER" id="PTHR43518:SF1">
    <property type="entry name" value="RESPIRATORY NITRATE REDUCTASE 1 BETA CHAIN"/>
    <property type="match status" value="1"/>
</dbReference>
<evidence type="ECO:0000313" key="13">
    <source>
        <dbReference type="Proteomes" id="UP001596147"/>
    </source>
</evidence>
<feature type="domain" description="4Fe-4S ferredoxin-type" evidence="11">
    <location>
        <begin position="172"/>
        <end position="203"/>
    </location>
</feature>
<comment type="subcellular location">
    <subcellularLocation>
        <location evidence="3">Cell envelope</location>
    </subcellularLocation>
</comment>
<evidence type="ECO:0000256" key="7">
    <source>
        <dbReference type="ARBA" id="ARBA00022737"/>
    </source>
</evidence>
<dbReference type="PROSITE" id="PS51379">
    <property type="entry name" value="4FE4S_FER_2"/>
    <property type="match status" value="3"/>
</dbReference>
<gene>
    <name evidence="12" type="primary">narH</name>
    <name evidence="12" type="ORF">ACFPM4_11335</name>
</gene>
<dbReference type="InterPro" id="IPR038262">
    <property type="entry name" value="Nitr_red_bet_C_sf"/>
</dbReference>
<dbReference type="CDD" id="cd10557">
    <property type="entry name" value="NarH_beta-like"/>
    <property type="match status" value="1"/>
</dbReference>
<protein>
    <submittedName>
        <fullName evidence="12">Nitrate reductase subunit beta</fullName>
    </submittedName>
</protein>
<evidence type="ECO:0000259" key="11">
    <source>
        <dbReference type="PROSITE" id="PS51379"/>
    </source>
</evidence>
<proteinExistence type="predicted"/>
<evidence type="ECO:0000256" key="1">
    <source>
        <dbReference type="ARBA" id="ARBA00001927"/>
    </source>
</evidence>
<evidence type="ECO:0000256" key="8">
    <source>
        <dbReference type="ARBA" id="ARBA00022982"/>
    </source>
</evidence>
<keyword evidence="5" id="KW-0004">4Fe-4S</keyword>
<organism evidence="12 13">
    <name type="scientific">Lederbergia graminis</name>
    <dbReference type="NCBI Taxonomy" id="735518"/>
    <lineage>
        <taxon>Bacteria</taxon>
        <taxon>Bacillati</taxon>
        <taxon>Bacillota</taxon>
        <taxon>Bacilli</taxon>
        <taxon>Bacillales</taxon>
        <taxon>Bacillaceae</taxon>
        <taxon>Lederbergia</taxon>
    </lineage>
</organism>
<dbReference type="InterPro" id="IPR006547">
    <property type="entry name" value="NO3_Rdtase_bsu"/>
</dbReference>